<dbReference type="Gene3D" id="3.40.50.2300">
    <property type="match status" value="2"/>
</dbReference>
<keyword evidence="3" id="KW-0813">Transport</keyword>
<dbReference type="InterPro" id="IPR028082">
    <property type="entry name" value="Peripla_BP_I"/>
</dbReference>
<keyword evidence="8" id="KW-1185">Reference proteome</keyword>
<name>A0A845B2I9_9SPHN</name>
<dbReference type="PROSITE" id="PS51257">
    <property type="entry name" value="PROKAR_LIPOPROTEIN"/>
    <property type="match status" value="1"/>
</dbReference>
<dbReference type="Pfam" id="PF13458">
    <property type="entry name" value="Peripla_BP_6"/>
    <property type="match status" value="1"/>
</dbReference>
<feature type="region of interest" description="Disordered" evidence="4">
    <location>
        <begin position="27"/>
        <end position="50"/>
    </location>
</feature>
<evidence type="ECO:0000256" key="3">
    <source>
        <dbReference type="ARBA" id="ARBA00022970"/>
    </source>
</evidence>
<proteinExistence type="inferred from homology"/>
<dbReference type="OrthoDB" id="7210494at2"/>
<dbReference type="AlphaFoldDB" id="A0A845B2I9"/>
<comment type="caution">
    <text evidence="7">The sequence shown here is derived from an EMBL/GenBank/DDBJ whole genome shotgun (WGS) entry which is preliminary data.</text>
</comment>
<dbReference type="PANTHER" id="PTHR30483">
    <property type="entry name" value="LEUCINE-SPECIFIC-BINDING PROTEIN"/>
    <property type="match status" value="1"/>
</dbReference>
<reference evidence="7 8" key="1">
    <citation type="submission" date="2019-12" db="EMBL/GenBank/DDBJ databases">
        <title>Genomic-based taxomic classification of the family Erythrobacteraceae.</title>
        <authorList>
            <person name="Xu L."/>
        </authorList>
    </citation>
    <scope>NUCLEOTIDE SEQUENCE [LARGE SCALE GENOMIC DNA]</scope>
    <source>
        <strain evidence="7 8">KCTC 42453</strain>
    </source>
</reference>
<feature type="signal peptide" evidence="5">
    <location>
        <begin position="1"/>
        <end position="21"/>
    </location>
</feature>
<keyword evidence="3" id="KW-0029">Amino-acid transport</keyword>
<dbReference type="PANTHER" id="PTHR30483:SF6">
    <property type="entry name" value="PERIPLASMIC BINDING PROTEIN OF ABC TRANSPORTER FOR NATURAL AMINO ACIDS"/>
    <property type="match status" value="1"/>
</dbReference>
<dbReference type="InterPro" id="IPR028081">
    <property type="entry name" value="Leu-bd"/>
</dbReference>
<dbReference type="GO" id="GO:0006865">
    <property type="term" value="P:amino acid transport"/>
    <property type="evidence" value="ECO:0007669"/>
    <property type="project" value="UniProtKB-KW"/>
</dbReference>
<evidence type="ECO:0000313" key="8">
    <source>
        <dbReference type="Proteomes" id="UP000431922"/>
    </source>
</evidence>
<dbReference type="Proteomes" id="UP000431922">
    <property type="component" value="Unassembled WGS sequence"/>
</dbReference>
<evidence type="ECO:0000256" key="4">
    <source>
        <dbReference type="SAM" id="MobiDB-lite"/>
    </source>
</evidence>
<sequence>MKRITLDRRALIVTAATVVLAGCQIVPKTTGPSTAPDTGPTPMPSETALPSDDTRHRIALLVPMSGDNGAVGTAIANAANMALLDTNASNLRITTYDTASGARSAAARAVADGNKLILGPLMADNVPAVNAEARPAKVPMITFSNDVSVASADTFVMGHVPGQSITRTVNYARQNGRSSFAAIIPEGEYGQRAELALNSAVQANGGRVVAAERYSRGNTSIVSAAQRLKARGGYDTVLIADGSRLAALAAGELKPGGRGEALLLGTELWSGDAGLTRTSALRGSLFSAVSDARFKRFADSYKTRFGAQPYRISTLGYDAVLLTLNVAKDWRVGRSFPVSALRDPGGFLGLDGPFRFQRSGVIERSMEVREVRDGDIVVVSPAPTTFGG</sequence>
<evidence type="ECO:0000256" key="2">
    <source>
        <dbReference type="ARBA" id="ARBA00022729"/>
    </source>
</evidence>
<evidence type="ECO:0000313" key="7">
    <source>
        <dbReference type="EMBL" id="MXP43647.1"/>
    </source>
</evidence>
<dbReference type="EMBL" id="WTYL01000001">
    <property type="protein sequence ID" value="MXP43647.1"/>
    <property type="molecule type" value="Genomic_DNA"/>
</dbReference>
<keyword evidence="2 5" id="KW-0732">Signal</keyword>
<dbReference type="InterPro" id="IPR051010">
    <property type="entry name" value="BCAA_transport"/>
</dbReference>
<evidence type="ECO:0000256" key="5">
    <source>
        <dbReference type="SAM" id="SignalP"/>
    </source>
</evidence>
<protein>
    <submittedName>
        <fullName evidence="7">ABC transporter substrate-binding protein</fullName>
    </submittedName>
</protein>
<dbReference type="RefSeq" id="WP_160755231.1">
    <property type="nucleotide sequence ID" value="NZ_WTYL01000001.1"/>
</dbReference>
<gene>
    <name evidence="7" type="ORF">GRI65_04145</name>
</gene>
<evidence type="ECO:0000259" key="6">
    <source>
        <dbReference type="Pfam" id="PF13458"/>
    </source>
</evidence>
<dbReference type="SUPFAM" id="SSF53822">
    <property type="entry name" value="Periplasmic binding protein-like I"/>
    <property type="match status" value="1"/>
</dbReference>
<comment type="similarity">
    <text evidence="1">Belongs to the leucine-binding protein family.</text>
</comment>
<feature type="domain" description="Leucine-binding protein" evidence="6">
    <location>
        <begin position="57"/>
        <end position="374"/>
    </location>
</feature>
<evidence type="ECO:0000256" key="1">
    <source>
        <dbReference type="ARBA" id="ARBA00010062"/>
    </source>
</evidence>
<dbReference type="CDD" id="cd06339">
    <property type="entry name" value="PBP1_YraM_LppC_lipoprotein-like"/>
    <property type="match status" value="1"/>
</dbReference>
<organism evidence="7 8">
    <name type="scientific">Allopontixanthobacter sediminis</name>
    <dbReference type="NCBI Taxonomy" id="1689985"/>
    <lineage>
        <taxon>Bacteria</taxon>
        <taxon>Pseudomonadati</taxon>
        <taxon>Pseudomonadota</taxon>
        <taxon>Alphaproteobacteria</taxon>
        <taxon>Sphingomonadales</taxon>
        <taxon>Erythrobacteraceae</taxon>
        <taxon>Allopontixanthobacter</taxon>
    </lineage>
</organism>
<feature type="chain" id="PRO_5032283136" evidence="5">
    <location>
        <begin position="22"/>
        <end position="388"/>
    </location>
</feature>
<accession>A0A845B2I9</accession>